<reference evidence="4 5" key="1">
    <citation type="submission" date="2019-08" db="EMBL/GenBank/DDBJ databases">
        <title>Deep-cultivation of Planctomycetes and their phenomic and genomic characterization uncovers novel biology.</title>
        <authorList>
            <person name="Wiegand S."/>
            <person name="Jogler M."/>
            <person name="Boedeker C."/>
            <person name="Pinto D."/>
            <person name="Vollmers J."/>
            <person name="Rivas-Marin E."/>
            <person name="Kohn T."/>
            <person name="Peeters S.H."/>
            <person name="Heuer A."/>
            <person name="Rast P."/>
            <person name="Oberbeckmann S."/>
            <person name="Bunk B."/>
            <person name="Jeske O."/>
            <person name="Meyerdierks A."/>
            <person name="Storesund J.E."/>
            <person name="Kallscheuer N."/>
            <person name="Luecker S."/>
            <person name="Lage O.M."/>
            <person name="Pohl T."/>
            <person name="Merkel B.J."/>
            <person name="Hornburger P."/>
            <person name="Mueller R.-W."/>
            <person name="Bruemmer F."/>
            <person name="Labrenz M."/>
            <person name="Spormann A.M."/>
            <person name="Op den Camp H."/>
            <person name="Overmann J."/>
            <person name="Amann R."/>
            <person name="Jetten M.S.M."/>
            <person name="Mascher T."/>
            <person name="Medema M.H."/>
            <person name="Devos D.P."/>
            <person name="Kaster A.-K."/>
            <person name="Ovreas L."/>
            <person name="Rohde M."/>
            <person name="Galperin M.Y."/>
            <person name="Jogler C."/>
        </authorList>
    </citation>
    <scope>NUCLEOTIDE SEQUENCE [LARGE SCALE GENOMIC DNA]</scope>
    <source>
        <strain evidence="4 5">OJF2</strain>
    </source>
</reference>
<organism evidence="4 5">
    <name type="scientific">Aquisphaera giovannonii</name>
    <dbReference type="NCBI Taxonomy" id="406548"/>
    <lineage>
        <taxon>Bacteria</taxon>
        <taxon>Pseudomonadati</taxon>
        <taxon>Planctomycetota</taxon>
        <taxon>Planctomycetia</taxon>
        <taxon>Isosphaerales</taxon>
        <taxon>Isosphaeraceae</taxon>
        <taxon>Aquisphaera</taxon>
    </lineage>
</organism>
<evidence type="ECO:0000259" key="2">
    <source>
        <dbReference type="Pfam" id="PF10091"/>
    </source>
</evidence>
<protein>
    <submittedName>
        <fullName evidence="4">Uncharacterized protein</fullName>
    </submittedName>
</protein>
<evidence type="ECO:0000313" key="4">
    <source>
        <dbReference type="EMBL" id="QEH33072.1"/>
    </source>
</evidence>
<dbReference type="AlphaFoldDB" id="A0A5B9VXR4"/>
<dbReference type="OrthoDB" id="9769991at2"/>
<evidence type="ECO:0000256" key="1">
    <source>
        <dbReference type="SAM" id="MobiDB-lite"/>
    </source>
</evidence>
<name>A0A5B9VXR4_9BACT</name>
<evidence type="ECO:0000259" key="3">
    <source>
        <dbReference type="Pfam" id="PF11329"/>
    </source>
</evidence>
<proteinExistence type="predicted"/>
<dbReference type="KEGG" id="agv:OJF2_15680"/>
<evidence type="ECO:0000313" key="5">
    <source>
        <dbReference type="Proteomes" id="UP000324233"/>
    </source>
</evidence>
<gene>
    <name evidence="4" type="ORF">OJF2_15680</name>
</gene>
<sequence length="514" mass="56504">MVRPCASGLIGTALTVVMIARSGEVHAQSTRPSRLTSEDRAQLLQYAGATWRSLDRMTFPTGLPADGLIKEGDGWGTPTLQTSPTNIGAYLWSVLAAERLNLISEEEGHTRTERTLDTLAAIDRHHGFYLNDIDPRTGGVVRTSAHDPTPRRPLVSCVDNGWLAASLVMVSNSRPGLRAKATKLLEAMNFRFFFDPYDAADPVNHPGFLRVGYWADEKSFYGHYGMLNTEARIASYVGIMRKDLPENHYYRLYRTLPGSTPDQEQKPVGQYRDYMGIKVFEGAYTYRGARIVPSWGGSMFEALMVTLFVPEDVWAPRSWGINHPLYVQAQIQHGIEEARYGFWGFSPANCPRGGYEVYGVKALGTDPLGYLSFDVGAPPSPAAPNMPPSKHGVVTPHAAFLALRFAPREAMENLRKMAAKFPVYSQFGFLDSVDVESGIVSGGVLALDQGMIMAAIANELADDAMQHAFSDGQVEKVIRPIIAMEEFSAGKDTQPIVSGSRRPVHAELTSARAK</sequence>
<feature type="region of interest" description="Disordered" evidence="1">
    <location>
        <begin position="494"/>
        <end position="514"/>
    </location>
</feature>
<dbReference type="EMBL" id="CP042997">
    <property type="protein sequence ID" value="QEH33072.1"/>
    <property type="molecule type" value="Genomic_DNA"/>
</dbReference>
<accession>A0A5B9VXR4</accession>
<feature type="domain" description="Glycoamylase-like" evidence="2">
    <location>
        <begin position="279"/>
        <end position="467"/>
    </location>
</feature>
<keyword evidence="5" id="KW-1185">Reference proteome</keyword>
<dbReference type="InterPro" id="IPR019282">
    <property type="entry name" value="Glycoamylase-like_cons_dom"/>
</dbReference>
<feature type="domain" description="DUF3131" evidence="3">
    <location>
        <begin position="46"/>
        <end position="187"/>
    </location>
</feature>
<dbReference type="Pfam" id="PF10091">
    <property type="entry name" value="Glycoamylase"/>
    <property type="match status" value="1"/>
</dbReference>
<dbReference type="Pfam" id="PF11329">
    <property type="entry name" value="DUF3131"/>
    <property type="match status" value="1"/>
</dbReference>
<dbReference type="Proteomes" id="UP000324233">
    <property type="component" value="Chromosome"/>
</dbReference>
<dbReference type="Gene3D" id="1.50.10.140">
    <property type="match status" value="1"/>
</dbReference>
<dbReference type="InterPro" id="IPR021478">
    <property type="entry name" value="DUF3131"/>
</dbReference>